<gene>
    <name evidence="1" type="primary">vapc39</name>
    <name evidence="1" type="ORF">NIIDMKKI_43590</name>
</gene>
<proteinExistence type="predicted"/>
<protein>
    <submittedName>
        <fullName evidence="1">Ribonuclease VapC</fullName>
    </submittedName>
</protein>
<dbReference type="EMBL" id="AP023343">
    <property type="protein sequence ID" value="BCI89153.1"/>
    <property type="molecule type" value="Genomic_DNA"/>
</dbReference>
<reference evidence="1 2" key="1">
    <citation type="submission" date="2020-07" db="EMBL/GenBank/DDBJ databases">
        <title>Mycobacterium kansasii (former subtype) with zoonotic potential isolated from diseased indoor pet cat, Japan.</title>
        <authorList>
            <person name="Fukano H."/>
            <person name="Terazono T."/>
            <person name="Hoshino Y."/>
        </authorList>
    </citation>
    <scope>NUCLEOTIDE SEQUENCE [LARGE SCALE GENOMIC DNA]</scope>
    <source>
        <strain evidence="1 2">Kuro-I</strain>
    </source>
</reference>
<dbReference type="Proteomes" id="UP000516380">
    <property type="component" value="Chromosome"/>
</dbReference>
<organism evidence="1 2">
    <name type="scientific">Mycobacterium kansasii</name>
    <dbReference type="NCBI Taxonomy" id="1768"/>
    <lineage>
        <taxon>Bacteria</taxon>
        <taxon>Bacillati</taxon>
        <taxon>Actinomycetota</taxon>
        <taxon>Actinomycetes</taxon>
        <taxon>Mycobacteriales</taxon>
        <taxon>Mycobacteriaceae</taxon>
        <taxon>Mycobacterium</taxon>
    </lineage>
</organism>
<dbReference type="AlphaFoldDB" id="A0A7G1IG55"/>
<evidence type="ECO:0000313" key="2">
    <source>
        <dbReference type="Proteomes" id="UP000516380"/>
    </source>
</evidence>
<accession>A0A7G1IG55</accession>
<name>A0A7G1IG55_MYCKA</name>
<evidence type="ECO:0000313" key="1">
    <source>
        <dbReference type="EMBL" id="BCI89153.1"/>
    </source>
</evidence>
<keyword evidence="2" id="KW-1185">Reference proteome</keyword>
<sequence>MGLAKPPSKGWATTPVTEICFVRISSNRRLTQVSTGVAQLEALSSLPGHEFWPDDVPLVVGVDGDRGVVSTHGLVADRHLIALATRYGGGLITFDAALADSASAGVIAML</sequence>